<proteinExistence type="predicted"/>
<dbReference type="InterPro" id="IPR027417">
    <property type="entry name" value="P-loop_NTPase"/>
</dbReference>
<accession>A0A0L7K3E3</accession>
<organism evidence="1 2">
    <name type="scientific">Operophtera brumata</name>
    <name type="common">Winter moth</name>
    <name type="synonym">Phalaena brumata</name>
    <dbReference type="NCBI Taxonomy" id="104452"/>
    <lineage>
        <taxon>Eukaryota</taxon>
        <taxon>Metazoa</taxon>
        <taxon>Ecdysozoa</taxon>
        <taxon>Arthropoda</taxon>
        <taxon>Hexapoda</taxon>
        <taxon>Insecta</taxon>
        <taxon>Pterygota</taxon>
        <taxon>Neoptera</taxon>
        <taxon>Endopterygota</taxon>
        <taxon>Lepidoptera</taxon>
        <taxon>Glossata</taxon>
        <taxon>Ditrysia</taxon>
        <taxon>Geometroidea</taxon>
        <taxon>Geometridae</taxon>
        <taxon>Larentiinae</taxon>
        <taxon>Operophtera</taxon>
    </lineage>
</organism>
<evidence type="ECO:0000313" key="1">
    <source>
        <dbReference type="EMBL" id="KOB52306.1"/>
    </source>
</evidence>
<dbReference type="AlphaFoldDB" id="A0A0L7K3E3"/>
<sequence length="79" mass="8618">MKLHESVPHAVVAISRHTNSCTYYTDDTKDAIGCFIERAMAASAKALIDYNLKMAIKDRNEAVWQVLACLSGEEAGTDG</sequence>
<name>A0A0L7K3E3_OPEBR</name>
<feature type="non-terminal residue" evidence="1">
    <location>
        <position position="79"/>
    </location>
</feature>
<comment type="caution">
    <text evidence="1">The sequence shown here is derived from an EMBL/GenBank/DDBJ whole genome shotgun (WGS) entry which is preliminary data.</text>
</comment>
<gene>
    <name evidence="1" type="ORF">OBRU01_25249</name>
</gene>
<keyword evidence="2" id="KW-1185">Reference proteome</keyword>
<dbReference type="EMBL" id="JTDY01012261">
    <property type="protein sequence ID" value="KOB52306.1"/>
    <property type="molecule type" value="Genomic_DNA"/>
</dbReference>
<dbReference type="Gene3D" id="3.40.50.300">
    <property type="entry name" value="P-loop containing nucleotide triphosphate hydrolases"/>
    <property type="match status" value="1"/>
</dbReference>
<dbReference type="Proteomes" id="UP000037510">
    <property type="component" value="Unassembled WGS sequence"/>
</dbReference>
<protein>
    <submittedName>
        <fullName evidence="1">Replicase large component</fullName>
    </submittedName>
</protein>
<reference evidence="1 2" key="1">
    <citation type="journal article" date="2015" name="Genome Biol. Evol.">
        <title>The genome of winter moth (Operophtera brumata) provides a genomic perspective on sexual dimorphism and phenology.</title>
        <authorList>
            <person name="Derks M.F."/>
            <person name="Smit S."/>
            <person name="Salis L."/>
            <person name="Schijlen E."/>
            <person name="Bossers A."/>
            <person name="Mateman C."/>
            <person name="Pijl A.S."/>
            <person name="de Ridder D."/>
            <person name="Groenen M.A."/>
            <person name="Visser M.E."/>
            <person name="Megens H.J."/>
        </authorList>
    </citation>
    <scope>NUCLEOTIDE SEQUENCE [LARGE SCALE GENOMIC DNA]</scope>
    <source>
        <strain evidence="1">WM2013NL</strain>
        <tissue evidence="1">Head and thorax</tissue>
    </source>
</reference>
<evidence type="ECO:0000313" key="2">
    <source>
        <dbReference type="Proteomes" id="UP000037510"/>
    </source>
</evidence>